<reference evidence="3" key="1">
    <citation type="journal article" date="2019" name="Int. J. Syst. Evol. Microbiol.">
        <title>The Global Catalogue of Microorganisms (GCM) 10K type strain sequencing project: providing services to taxonomists for standard genome sequencing and annotation.</title>
        <authorList>
            <consortium name="The Broad Institute Genomics Platform"/>
            <consortium name="The Broad Institute Genome Sequencing Center for Infectious Disease"/>
            <person name="Wu L."/>
            <person name="Ma J."/>
        </authorList>
    </citation>
    <scope>NUCLEOTIDE SEQUENCE [LARGE SCALE GENOMIC DNA]</scope>
    <source>
        <strain evidence="3">CCUG 60022</strain>
    </source>
</reference>
<evidence type="ECO:0008006" key="4">
    <source>
        <dbReference type="Google" id="ProtNLM"/>
    </source>
</evidence>
<dbReference type="RefSeq" id="WP_298265270.1">
    <property type="nucleotide sequence ID" value="NZ_JBHTIC010000006.1"/>
</dbReference>
<evidence type="ECO:0000313" key="3">
    <source>
        <dbReference type="Proteomes" id="UP001597032"/>
    </source>
</evidence>
<keyword evidence="1" id="KW-0732">Signal</keyword>
<dbReference type="EMBL" id="JBHTIC010000006">
    <property type="protein sequence ID" value="MFD0761724.1"/>
    <property type="molecule type" value="Genomic_DNA"/>
</dbReference>
<dbReference type="PROSITE" id="PS51257">
    <property type="entry name" value="PROKAR_LIPOPROTEIN"/>
    <property type="match status" value="1"/>
</dbReference>
<gene>
    <name evidence="2" type="ORF">ACFQZW_06480</name>
</gene>
<evidence type="ECO:0000256" key="1">
    <source>
        <dbReference type="SAM" id="SignalP"/>
    </source>
</evidence>
<sequence length="356" mass="40066">MKKIIYLLMVLGLVFTTACDPMEDIYAEIDAQEEIITGEVTFTLSDDDYEDLELNYGNFSSIDDAKAMIPGLLIDKYPVWGEGSLATVTFKLYNPLSTPSAEVYELSDAEHNAITGKTYGNFDRDYHIFDYLEATYPTPDEGDFYSLRYRFYAGGEVTLTDGFLYKNGEWNRFAGFTPDEYKAMGEGYPNFSSHDEAAIKIPLALPDIFKFSPKKAGDIVQAMYELYAGGGVTKSYVNNYIFDGSTWSKYNNVIEETIKFGHDGTTWVPDNTIKYTLTAADYDLVGNGYYQNFDVRSGKAEELESVRLEKINTILLNNFPDSAEGQKYVVSYNVYSGAAEVWEMKVILSGGVYVLQ</sequence>
<proteinExistence type="predicted"/>
<dbReference type="Proteomes" id="UP001597032">
    <property type="component" value="Unassembled WGS sequence"/>
</dbReference>
<organism evidence="2 3">
    <name type="scientific">Lutibacter aestuarii</name>
    <dbReference type="NCBI Taxonomy" id="861111"/>
    <lineage>
        <taxon>Bacteria</taxon>
        <taxon>Pseudomonadati</taxon>
        <taxon>Bacteroidota</taxon>
        <taxon>Flavobacteriia</taxon>
        <taxon>Flavobacteriales</taxon>
        <taxon>Flavobacteriaceae</taxon>
        <taxon>Lutibacter</taxon>
    </lineage>
</organism>
<keyword evidence="3" id="KW-1185">Reference proteome</keyword>
<comment type="caution">
    <text evidence="2">The sequence shown here is derived from an EMBL/GenBank/DDBJ whole genome shotgun (WGS) entry which is preliminary data.</text>
</comment>
<feature type="chain" id="PRO_5045260885" description="DUF5017 domain-containing protein" evidence="1">
    <location>
        <begin position="19"/>
        <end position="356"/>
    </location>
</feature>
<name>A0ABW2Z640_9FLAO</name>
<accession>A0ABW2Z640</accession>
<feature type="signal peptide" evidence="1">
    <location>
        <begin position="1"/>
        <end position="18"/>
    </location>
</feature>
<protein>
    <recommendedName>
        <fullName evidence="4">DUF5017 domain-containing protein</fullName>
    </recommendedName>
</protein>
<evidence type="ECO:0000313" key="2">
    <source>
        <dbReference type="EMBL" id="MFD0761724.1"/>
    </source>
</evidence>